<organism evidence="1 2">
    <name type="scientific">Chania multitudinisentens RB-25</name>
    <dbReference type="NCBI Taxonomy" id="1441930"/>
    <lineage>
        <taxon>Bacteria</taxon>
        <taxon>Pseudomonadati</taxon>
        <taxon>Pseudomonadota</taxon>
        <taxon>Gammaproteobacteria</taxon>
        <taxon>Enterobacterales</taxon>
        <taxon>Yersiniaceae</taxon>
        <taxon>Chania</taxon>
    </lineage>
</organism>
<reference evidence="1 2" key="1">
    <citation type="submission" date="2014-01" db="EMBL/GenBank/DDBJ databases">
        <title>Isolation of Serratia multitudinisentens RB-25 from Ex-Landfill site.</title>
        <authorList>
            <person name="Robson E.H.J."/>
        </authorList>
    </citation>
    <scope>NUCLEOTIDE SEQUENCE [LARGE SCALE GENOMIC DNA]</scope>
    <source>
        <strain evidence="1 2">RB-25</strain>
    </source>
</reference>
<dbReference type="HOGENOM" id="CLU_2810027_0_0_6"/>
<gene>
    <name evidence="1" type="ORF">Z042_20890</name>
</gene>
<dbReference type="EMBL" id="CP007044">
    <property type="protein sequence ID" value="AHG22945.1"/>
    <property type="molecule type" value="Genomic_DNA"/>
</dbReference>
<proteinExistence type="predicted"/>
<reference evidence="1 2" key="2">
    <citation type="submission" date="2015-03" db="EMBL/GenBank/DDBJ databases">
        <authorList>
            <person name="Chan K.-G."/>
        </authorList>
    </citation>
    <scope>NUCLEOTIDE SEQUENCE [LARGE SCALE GENOMIC DNA]</scope>
    <source>
        <strain evidence="1 2">RB-25</strain>
    </source>
</reference>
<name>W0LLN8_9GAMM</name>
<accession>W0LLN8</accession>
<dbReference type="AlphaFoldDB" id="W0LLN8"/>
<keyword evidence="2" id="KW-1185">Reference proteome</keyword>
<dbReference type="Proteomes" id="UP000019030">
    <property type="component" value="Chromosome"/>
</dbReference>
<evidence type="ECO:0000313" key="1">
    <source>
        <dbReference type="EMBL" id="AHG22945.1"/>
    </source>
</evidence>
<dbReference type="KEGG" id="sfo:Z042_20890"/>
<protein>
    <submittedName>
        <fullName evidence="1">Uncharacterized protein</fullName>
    </submittedName>
</protein>
<evidence type="ECO:0000313" key="2">
    <source>
        <dbReference type="Proteomes" id="UP000019030"/>
    </source>
</evidence>
<sequence length="67" mass="7796">MLFPSRRSRTGCIMVACFIAPKNKGRSSAPLFTLQRILQLFNDLLQEELLTIKHQYFDFCSLFNVLN</sequence>